<dbReference type="eggNOG" id="ENOG502RFEV">
    <property type="taxonomic scope" value="Eukaryota"/>
</dbReference>
<evidence type="ECO:0000256" key="3">
    <source>
        <dbReference type="ARBA" id="ARBA00022525"/>
    </source>
</evidence>
<evidence type="ECO:0000313" key="7">
    <source>
        <dbReference type="Proteomes" id="UP000005238"/>
    </source>
</evidence>
<accession>H3GS47</accession>
<evidence type="ECO:0000256" key="4">
    <source>
        <dbReference type="ARBA" id="ARBA00022729"/>
    </source>
</evidence>
<evidence type="ECO:0000313" key="6">
    <source>
        <dbReference type="EnsemblProtists" id="Phyra79763"/>
    </source>
</evidence>
<dbReference type="RefSeq" id="XP_067747619.1">
    <property type="nucleotide sequence ID" value="XM_067888369.1"/>
</dbReference>
<dbReference type="EnsemblProtists" id="Phyra79763">
    <property type="protein sequence ID" value="Phyra79763"/>
    <property type="gene ID" value="Phyra79763"/>
</dbReference>
<comment type="function">
    <text evidence="5">Effector that suppresses plant defense responses during pathogen infection.</text>
</comment>
<dbReference type="EMBL" id="DS566040">
    <property type="status" value="NOT_ANNOTATED_CDS"/>
    <property type="molecule type" value="Genomic_DNA"/>
</dbReference>
<dbReference type="Proteomes" id="UP000005238">
    <property type="component" value="Unassembled WGS sequence"/>
</dbReference>
<dbReference type="GeneID" id="94224184"/>
<evidence type="ECO:0000256" key="2">
    <source>
        <dbReference type="ARBA" id="ARBA00010400"/>
    </source>
</evidence>
<protein>
    <recommendedName>
        <fullName evidence="5">RxLR effector protein</fullName>
    </recommendedName>
</protein>
<dbReference type="AlphaFoldDB" id="H3GS47"/>
<reference evidence="6" key="2">
    <citation type="submission" date="2015-06" db="UniProtKB">
        <authorList>
            <consortium name="EnsemblProtists"/>
        </authorList>
    </citation>
    <scope>IDENTIFICATION</scope>
    <source>
        <strain evidence="6">Pr102</strain>
    </source>
</reference>
<name>H3GS47_PHYRM</name>
<dbReference type="VEuPathDB" id="FungiDB:KRP22_3252"/>
<dbReference type="OMA" id="AMENTRE"/>
<proteinExistence type="inferred from homology"/>
<dbReference type="HOGENOM" id="CLU_2054278_0_0_1"/>
<organism evidence="6 7">
    <name type="scientific">Phytophthora ramorum</name>
    <name type="common">Sudden oak death agent</name>
    <dbReference type="NCBI Taxonomy" id="164328"/>
    <lineage>
        <taxon>Eukaryota</taxon>
        <taxon>Sar</taxon>
        <taxon>Stramenopiles</taxon>
        <taxon>Oomycota</taxon>
        <taxon>Peronosporomycetes</taxon>
        <taxon>Peronosporales</taxon>
        <taxon>Peronosporaceae</taxon>
        <taxon>Phytophthora</taxon>
    </lineage>
</organism>
<dbReference type="InterPro" id="IPR031825">
    <property type="entry name" value="RXLR"/>
</dbReference>
<keyword evidence="4 5" id="KW-0732">Signal</keyword>
<keyword evidence="7" id="KW-1185">Reference proteome</keyword>
<dbReference type="OrthoDB" id="127974at2759"/>
<dbReference type="Pfam" id="PF16810">
    <property type="entry name" value="RXLR"/>
    <property type="match status" value="1"/>
</dbReference>
<feature type="signal peptide" evidence="5">
    <location>
        <begin position="1"/>
        <end position="21"/>
    </location>
</feature>
<comment type="similarity">
    <text evidence="2 5">Belongs to the RxLR effector family.</text>
</comment>
<reference evidence="7" key="1">
    <citation type="journal article" date="2006" name="Science">
        <title>Phytophthora genome sequences uncover evolutionary origins and mechanisms of pathogenesis.</title>
        <authorList>
            <person name="Tyler B.M."/>
            <person name="Tripathy S."/>
            <person name="Zhang X."/>
            <person name="Dehal P."/>
            <person name="Jiang R.H."/>
            <person name="Aerts A."/>
            <person name="Arredondo F.D."/>
            <person name="Baxter L."/>
            <person name="Bensasson D."/>
            <person name="Beynon J.L."/>
            <person name="Chapman J."/>
            <person name="Damasceno C.M."/>
            <person name="Dorrance A.E."/>
            <person name="Dou D."/>
            <person name="Dickerman A.W."/>
            <person name="Dubchak I.L."/>
            <person name="Garbelotto M."/>
            <person name="Gijzen M."/>
            <person name="Gordon S.G."/>
            <person name="Govers F."/>
            <person name="Grunwald N.J."/>
            <person name="Huang W."/>
            <person name="Ivors K.L."/>
            <person name="Jones R.W."/>
            <person name="Kamoun S."/>
            <person name="Krampis K."/>
            <person name="Lamour K.H."/>
            <person name="Lee M.K."/>
            <person name="McDonald W.H."/>
            <person name="Medina M."/>
            <person name="Meijer H.J."/>
            <person name="Nordberg E.K."/>
            <person name="Maclean D.J."/>
            <person name="Ospina-Giraldo M.D."/>
            <person name="Morris P.F."/>
            <person name="Phuntumart V."/>
            <person name="Putnam N.H."/>
            <person name="Rash S."/>
            <person name="Rose J.K."/>
            <person name="Sakihama Y."/>
            <person name="Salamov A.A."/>
            <person name="Savidor A."/>
            <person name="Scheuring C.F."/>
            <person name="Smith B.M."/>
            <person name="Sobral B.W."/>
            <person name="Terry A."/>
            <person name="Torto-Alalibo T.A."/>
            <person name="Win J."/>
            <person name="Xu Z."/>
            <person name="Zhang H."/>
            <person name="Grigoriev I.V."/>
            <person name="Rokhsar D.S."/>
            <person name="Boore J.L."/>
        </authorList>
    </citation>
    <scope>NUCLEOTIDE SEQUENCE [LARGE SCALE GENOMIC DNA]</scope>
    <source>
        <strain evidence="7">Pr102</strain>
    </source>
</reference>
<dbReference type="VEuPathDB" id="FungiDB:KRP23_3511"/>
<sequence length="127" mass="14355">MRMCNALLVAAVGLLVHTAAASTDVGQAELPKTINNDAVNTSHKRHLRSEFAEDLIEWPERIEEYIEHHTRVREIFRAWCMEGKEPKDAMEEAEDGTPEKATAVLYKKFMAEKGESGRKLTIVECDV</sequence>
<comment type="subcellular location">
    <subcellularLocation>
        <location evidence="1 5">Secreted</location>
    </subcellularLocation>
</comment>
<keyword evidence="3 5" id="KW-0964">Secreted</keyword>
<evidence type="ECO:0000256" key="5">
    <source>
        <dbReference type="RuleBase" id="RU367124"/>
    </source>
</evidence>
<comment type="domain">
    <text evidence="5">The RxLR-dEER motif acts to carry the protein into the host cell cytoplasm through binding to cell surface phosphatidylinositol-3-phosphate.</text>
</comment>
<feature type="chain" id="PRO_5044988219" description="RxLR effector protein" evidence="5">
    <location>
        <begin position="22"/>
        <end position="127"/>
    </location>
</feature>
<evidence type="ECO:0000256" key="1">
    <source>
        <dbReference type="ARBA" id="ARBA00004613"/>
    </source>
</evidence>
<dbReference type="InParanoid" id="H3GS47"/>